<evidence type="ECO:0000313" key="2">
    <source>
        <dbReference type="Proteomes" id="UP000299102"/>
    </source>
</evidence>
<sequence>MFLFGVIAFSMHSPLLYNPGGLRKKKRNEQIDVCGRPCPTRRGDRRRIGRDDWEIGGQPRFNSLRRPPSAAFGRVRGFHFAR</sequence>
<dbReference type="Proteomes" id="UP000299102">
    <property type="component" value="Unassembled WGS sequence"/>
</dbReference>
<comment type="caution">
    <text evidence="1">The sequence shown here is derived from an EMBL/GenBank/DDBJ whole genome shotgun (WGS) entry which is preliminary data.</text>
</comment>
<organism evidence="1 2">
    <name type="scientific">Eumeta variegata</name>
    <name type="common">Bagworm moth</name>
    <name type="synonym">Eumeta japonica</name>
    <dbReference type="NCBI Taxonomy" id="151549"/>
    <lineage>
        <taxon>Eukaryota</taxon>
        <taxon>Metazoa</taxon>
        <taxon>Ecdysozoa</taxon>
        <taxon>Arthropoda</taxon>
        <taxon>Hexapoda</taxon>
        <taxon>Insecta</taxon>
        <taxon>Pterygota</taxon>
        <taxon>Neoptera</taxon>
        <taxon>Endopterygota</taxon>
        <taxon>Lepidoptera</taxon>
        <taxon>Glossata</taxon>
        <taxon>Ditrysia</taxon>
        <taxon>Tineoidea</taxon>
        <taxon>Psychidae</taxon>
        <taxon>Oiketicinae</taxon>
        <taxon>Eumeta</taxon>
    </lineage>
</organism>
<protein>
    <submittedName>
        <fullName evidence="1">Uncharacterized protein</fullName>
    </submittedName>
</protein>
<keyword evidence="2" id="KW-1185">Reference proteome</keyword>
<dbReference type="AlphaFoldDB" id="A0A4C1UEB5"/>
<accession>A0A4C1UEB5</accession>
<proteinExistence type="predicted"/>
<dbReference type="EMBL" id="BGZK01000165">
    <property type="protein sequence ID" value="GBP24785.1"/>
    <property type="molecule type" value="Genomic_DNA"/>
</dbReference>
<gene>
    <name evidence="1" type="ORF">EVAR_79632_1</name>
</gene>
<name>A0A4C1UEB5_EUMVA</name>
<evidence type="ECO:0000313" key="1">
    <source>
        <dbReference type="EMBL" id="GBP24785.1"/>
    </source>
</evidence>
<reference evidence="1 2" key="1">
    <citation type="journal article" date="2019" name="Commun. Biol.">
        <title>The bagworm genome reveals a unique fibroin gene that provides high tensile strength.</title>
        <authorList>
            <person name="Kono N."/>
            <person name="Nakamura H."/>
            <person name="Ohtoshi R."/>
            <person name="Tomita M."/>
            <person name="Numata K."/>
            <person name="Arakawa K."/>
        </authorList>
    </citation>
    <scope>NUCLEOTIDE SEQUENCE [LARGE SCALE GENOMIC DNA]</scope>
</reference>